<dbReference type="InterPro" id="IPR041229">
    <property type="entry name" value="HEPN_Apea"/>
</dbReference>
<dbReference type="EMBL" id="WAJS01000041">
    <property type="protein sequence ID" value="KAB1640587.1"/>
    <property type="molecule type" value="Genomic_DNA"/>
</dbReference>
<evidence type="ECO:0000259" key="1">
    <source>
        <dbReference type="Pfam" id="PF18739"/>
    </source>
</evidence>
<comment type="caution">
    <text evidence="2">The sequence shown here is derived from an EMBL/GenBank/DDBJ whole genome shotgun (WGS) entry which is preliminary data.</text>
</comment>
<evidence type="ECO:0000313" key="2">
    <source>
        <dbReference type="EMBL" id="KAB1640587.1"/>
    </source>
</evidence>
<dbReference type="AlphaFoldDB" id="A0A7C8BPY8"/>
<sequence>MKKRIDPPIYGVLTRFSMENRYIQEGMHFCFDGKTLTVYFDNRLDPTQLMEALFSDASETTNEIKGIVEGRVKPSDEYAAFHISCRSVIREHSVALGVVAYWILYGEVGLGDIGRMRFEGECVDSFCPMTNLETDISKGRYVVTATTCEENVIDLGTATIAGKSVAISAEAFWVYDFRRNIQFKSCISVDNDALDYDRMKRIYISVASALRFCLGRGNVDFEVSLCRDTSEGWETAGEFTALHGKTYVPDEYDRRDVAFVRAHNIGNHFSALVSAFDSEMLEGKALSESREDSQLITLPKVIELTSSFEHEFREVFPEGIKHGVGTQRVYDRARKAILDAAEELPSDSKRILKRLSDRVEDDSLEARIRYACKKLPQTVCDVIFEKSSVNGKNARLGKKITTMRNDIAHGNKPRYDLGDIREEYKLLINLVFIMRLLRVGIPDGDAVRLLKAMS</sequence>
<organism evidence="2 3">
    <name type="scientific">Adlercreutzia muris</name>
    <dbReference type="NCBI Taxonomy" id="1796610"/>
    <lineage>
        <taxon>Bacteria</taxon>
        <taxon>Bacillati</taxon>
        <taxon>Actinomycetota</taxon>
        <taxon>Coriobacteriia</taxon>
        <taxon>Eggerthellales</taxon>
        <taxon>Eggerthellaceae</taxon>
        <taxon>Adlercreutzia</taxon>
    </lineage>
</organism>
<reference evidence="2 3" key="1">
    <citation type="submission" date="2019-09" db="EMBL/GenBank/DDBJ databases">
        <title>Whole genome shotgun sequencing (WGS) of Ellagibacter isourolithinifaciens DSM 104140(T) and Adlercreutzia muris DSM 29508(T).</title>
        <authorList>
            <person name="Stoll D.A."/>
            <person name="Danylec N."/>
            <person name="Huch M."/>
        </authorList>
    </citation>
    <scope>NUCLEOTIDE SEQUENCE [LARGE SCALE GENOMIC DNA]</scope>
    <source>
        <strain evidence="2 3">DSM 29508</strain>
    </source>
</reference>
<dbReference type="RefSeq" id="WP_151431830.1">
    <property type="nucleotide sequence ID" value="NZ_JANJZI010000008.1"/>
</dbReference>
<name>A0A7C8BPY8_9ACTN</name>
<dbReference type="Proteomes" id="UP000479639">
    <property type="component" value="Unassembled WGS sequence"/>
</dbReference>
<evidence type="ECO:0000313" key="3">
    <source>
        <dbReference type="Proteomes" id="UP000479639"/>
    </source>
</evidence>
<gene>
    <name evidence="2" type="ORF">F8D48_10295</name>
</gene>
<feature type="domain" description="Apea-like HEPN" evidence="1">
    <location>
        <begin position="329"/>
        <end position="436"/>
    </location>
</feature>
<proteinExistence type="predicted"/>
<accession>A0A7C8BPY8</accession>
<keyword evidence="3" id="KW-1185">Reference proteome</keyword>
<protein>
    <recommendedName>
        <fullName evidence="1">Apea-like HEPN domain-containing protein</fullName>
    </recommendedName>
</protein>
<dbReference type="Pfam" id="PF18739">
    <property type="entry name" value="HEPN_Apea"/>
    <property type="match status" value="1"/>
</dbReference>